<dbReference type="Proteomes" id="UP000318017">
    <property type="component" value="Chromosome"/>
</dbReference>
<evidence type="ECO:0000256" key="7">
    <source>
        <dbReference type="SAM" id="Phobius"/>
    </source>
</evidence>
<evidence type="ECO:0000259" key="9">
    <source>
        <dbReference type="Pfam" id="PF12704"/>
    </source>
</evidence>
<dbReference type="GO" id="GO:0005886">
    <property type="term" value="C:plasma membrane"/>
    <property type="evidence" value="ECO:0007669"/>
    <property type="project" value="UniProtKB-SubCell"/>
</dbReference>
<protein>
    <submittedName>
        <fullName evidence="10">FtsX-like permease family protein</fullName>
    </submittedName>
</protein>
<keyword evidence="2" id="KW-0813">Transport</keyword>
<feature type="domain" description="ABC3 transporter permease C-terminal" evidence="8">
    <location>
        <begin position="258"/>
        <end position="367"/>
    </location>
</feature>
<evidence type="ECO:0000256" key="3">
    <source>
        <dbReference type="ARBA" id="ARBA00022475"/>
    </source>
</evidence>
<dbReference type="RefSeq" id="WP_145083331.1">
    <property type="nucleotide sequence ID" value="NZ_CP036298.1"/>
</dbReference>
<dbReference type="OrthoDB" id="9768465at2"/>
<evidence type="ECO:0000256" key="1">
    <source>
        <dbReference type="ARBA" id="ARBA00004651"/>
    </source>
</evidence>
<evidence type="ECO:0000259" key="8">
    <source>
        <dbReference type="Pfam" id="PF02687"/>
    </source>
</evidence>
<feature type="domain" description="MacB-like periplasmic core" evidence="9">
    <location>
        <begin position="21"/>
        <end position="223"/>
    </location>
</feature>
<dbReference type="Pfam" id="PF02687">
    <property type="entry name" value="FtsX"/>
    <property type="match status" value="1"/>
</dbReference>
<name>A0A518GE22_9BACT</name>
<feature type="transmembrane region" description="Helical" evidence="7">
    <location>
        <begin position="20"/>
        <end position="42"/>
    </location>
</feature>
<keyword evidence="3" id="KW-1003">Cell membrane</keyword>
<evidence type="ECO:0000256" key="2">
    <source>
        <dbReference type="ARBA" id="ARBA00022448"/>
    </source>
</evidence>
<evidence type="ECO:0000256" key="6">
    <source>
        <dbReference type="ARBA" id="ARBA00023136"/>
    </source>
</evidence>
<gene>
    <name evidence="10" type="ORF">Q31a_52250</name>
</gene>
<feature type="transmembrane region" description="Helical" evidence="7">
    <location>
        <begin position="251"/>
        <end position="278"/>
    </location>
</feature>
<dbReference type="InterPro" id="IPR025857">
    <property type="entry name" value="MacB_PCD"/>
</dbReference>
<dbReference type="PANTHER" id="PTHR43738">
    <property type="entry name" value="ABC TRANSPORTER, MEMBRANE PROTEIN"/>
    <property type="match status" value="1"/>
</dbReference>
<evidence type="ECO:0000256" key="4">
    <source>
        <dbReference type="ARBA" id="ARBA00022692"/>
    </source>
</evidence>
<dbReference type="InterPro" id="IPR003838">
    <property type="entry name" value="ABC3_permease_C"/>
</dbReference>
<sequence>MLWYLSLRTLLFDRGKLLTGLVGVVFSVILVNVQGGLFYGLISKASYLVDRSQADIWVGSYQMHNVDFPHDVPARWLQRIRSIPGVAEADPIRIGFSEMSLPDGGHEGVTVVGIMRDSSLGRSFEVIQGNPQALADPLGIVVDECDDEKLQYPALGEIREIGGKRTRVVAKSRGVLSFLVTPYVFTTLDRAADFIGSDRTLVSYFLVRTVPGANKAEVCREIDRRLPSATAMTAQDYANVSINFWTTRTGIGLSFGAAAGLGLLVGLVMVGQTLYAMVLDRISEYATLKAIGATEREIITLLTLQSATIAIVGICLGTVLSFLIGLLLSTPRTTIAIPAMLYVGSGLLVFTICLLAAGLPYLRVRSVDAHTVLQGS</sequence>
<keyword evidence="5 7" id="KW-1133">Transmembrane helix</keyword>
<proteinExistence type="predicted"/>
<keyword evidence="6 7" id="KW-0472">Membrane</keyword>
<keyword evidence="11" id="KW-1185">Reference proteome</keyword>
<accession>A0A518GE22</accession>
<reference evidence="10 11" key="1">
    <citation type="submission" date="2019-02" db="EMBL/GenBank/DDBJ databases">
        <title>Deep-cultivation of Planctomycetes and their phenomic and genomic characterization uncovers novel biology.</title>
        <authorList>
            <person name="Wiegand S."/>
            <person name="Jogler M."/>
            <person name="Boedeker C."/>
            <person name="Pinto D."/>
            <person name="Vollmers J."/>
            <person name="Rivas-Marin E."/>
            <person name="Kohn T."/>
            <person name="Peeters S.H."/>
            <person name="Heuer A."/>
            <person name="Rast P."/>
            <person name="Oberbeckmann S."/>
            <person name="Bunk B."/>
            <person name="Jeske O."/>
            <person name="Meyerdierks A."/>
            <person name="Storesund J.E."/>
            <person name="Kallscheuer N."/>
            <person name="Luecker S."/>
            <person name="Lage O.M."/>
            <person name="Pohl T."/>
            <person name="Merkel B.J."/>
            <person name="Hornburger P."/>
            <person name="Mueller R.-W."/>
            <person name="Bruemmer F."/>
            <person name="Labrenz M."/>
            <person name="Spormann A.M."/>
            <person name="Op den Camp H."/>
            <person name="Overmann J."/>
            <person name="Amann R."/>
            <person name="Jetten M.S.M."/>
            <person name="Mascher T."/>
            <person name="Medema M.H."/>
            <person name="Devos D.P."/>
            <person name="Kaster A.-K."/>
            <person name="Ovreas L."/>
            <person name="Rohde M."/>
            <person name="Galperin M.Y."/>
            <person name="Jogler C."/>
        </authorList>
    </citation>
    <scope>NUCLEOTIDE SEQUENCE [LARGE SCALE GENOMIC DNA]</scope>
    <source>
        <strain evidence="10 11">Q31a</strain>
    </source>
</reference>
<feature type="transmembrane region" description="Helical" evidence="7">
    <location>
        <begin position="340"/>
        <end position="362"/>
    </location>
</feature>
<dbReference type="Pfam" id="PF12704">
    <property type="entry name" value="MacB_PCD"/>
    <property type="match status" value="1"/>
</dbReference>
<dbReference type="InterPro" id="IPR051125">
    <property type="entry name" value="ABC-4/HrtB_transporter"/>
</dbReference>
<organism evidence="10 11">
    <name type="scientific">Aureliella helgolandensis</name>
    <dbReference type="NCBI Taxonomy" id="2527968"/>
    <lineage>
        <taxon>Bacteria</taxon>
        <taxon>Pseudomonadati</taxon>
        <taxon>Planctomycetota</taxon>
        <taxon>Planctomycetia</taxon>
        <taxon>Pirellulales</taxon>
        <taxon>Pirellulaceae</taxon>
        <taxon>Aureliella</taxon>
    </lineage>
</organism>
<dbReference type="AlphaFoldDB" id="A0A518GE22"/>
<dbReference type="EMBL" id="CP036298">
    <property type="protein sequence ID" value="QDV26846.1"/>
    <property type="molecule type" value="Genomic_DNA"/>
</dbReference>
<dbReference type="PANTHER" id="PTHR43738:SF1">
    <property type="entry name" value="HEMIN TRANSPORT SYSTEM PERMEASE PROTEIN HRTB-RELATED"/>
    <property type="match status" value="1"/>
</dbReference>
<keyword evidence="4 7" id="KW-0812">Transmembrane</keyword>
<feature type="transmembrane region" description="Helical" evidence="7">
    <location>
        <begin position="298"/>
        <end position="328"/>
    </location>
</feature>
<evidence type="ECO:0000313" key="10">
    <source>
        <dbReference type="EMBL" id="QDV26846.1"/>
    </source>
</evidence>
<evidence type="ECO:0000313" key="11">
    <source>
        <dbReference type="Proteomes" id="UP000318017"/>
    </source>
</evidence>
<dbReference type="KEGG" id="ahel:Q31a_52250"/>
<evidence type="ECO:0000256" key="5">
    <source>
        <dbReference type="ARBA" id="ARBA00022989"/>
    </source>
</evidence>
<comment type="subcellular location">
    <subcellularLocation>
        <location evidence="1">Cell membrane</location>
        <topology evidence="1">Multi-pass membrane protein</topology>
    </subcellularLocation>
</comment>